<gene>
    <name evidence="2" type="ORF">KSP39_PZI008297</name>
</gene>
<evidence type="ECO:0000256" key="1">
    <source>
        <dbReference type="SAM" id="MobiDB-lite"/>
    </source>
</evidence>
<proteinExistence type="predicted"/>
<dbReference type="AlphaFoldDB" id="A0AAP0BPL9"/>
<sequence>MEVFALGLAPAQGRREGPSPAFGFGGEALRDLPGEWWDLPAEALGQSFDLSSQSRVEIREKYASAAPCVEAYGGLGQEETPQVEQQAMQLDSQARTTGPKGTVPSLPSVTDVSERDFVVALRGNYIYVL</sequence>
<comment type="caution">
    <text evidence="2">The sequence shown here is derived from an EMBL/GenBank/DDBJ whole genome shotgun (WGS) entry which is preliminary data.</text>
</comment>
<reference evidence="2 3" key="1">
    <citation type="journal article" date="2022" name="Nat. Plants">
        <title>Genomes of leafy and leafless Platanthera orchids illuminate the evolution of mycoheterotrophy.</title>
        <authorList>
            <person name="Li M.H."/>
            <person name="Liu K.W."/>
            <person name="Li Z."/>
            <person name="Lu H.C."/>
            <person name="Ye Q.L."/>
            <person name="Zhang D."/>
            <person name="Wang J.Y."/>
            <person name="Li Y.F."/>
            <person name="Zhong Z.M."/>
            <person name="Liu X."/>
            <person name="Yu X."/>
            <person name="Liu D.K."/>
            <person name="Tu X.D."/>
            <person name="Liu B."/>
            <person name="Hao Y."/>
            <person name="Liao X.Y."/>
            <person name="Jiang Y.T."/>
            <person name="Sun W.H."/>
            <person name="Chen J."/>
            <person name="Chen Y.Q."/>
            <person name="Ai Y."/>
            <person name="Zhai J.W."/>
            <person name="Wu S.S."/>
            <person name="Zhou Z."/>
            <person name="Hsiao Y.Y."/>
            <person name="Wu W.L."/>
            <person name="Chen Y.Y."/>
            <person name="Lin Y.F."/>
            <person name="Hsu J.L."/>
            <person name="Li C.Y."/>
            <person name="Wang Z.W."/>
            <person name="Zhao X."/>
            <person name="Zhong W.Y."/>
            <person name="Ma X.K."/>
            <person name="Ma L."/>
            <person name="Huang J."/>
            <person name="Chen G.Z."/>
            <person name="Huang M.Z."/>
            <person name="Huang L."/>
            <person name="Peng D.H."/>
            <person name="Luo Y.B."/>
            <person name="Zou S.Q."/>
            <person name="Chen S.P."/>
            <person name="Lan S."/>
            <person name="Tsai W.C."/>
            <person name="Van de Peer Y."/>
            <person name="Liu Z.J."/>
        </authorList>
    </citation>
    <scope>NUCLEOTIDE SEQUENCE [LARGE SCALE GENOMIC DNA]</scope>
    <source>
        <strain evidence="2">Lor287</strain>
    </source>
</reference>
<dbReference type="EMBL" id="JBBWWQ010000006">
    <property type="protein sequence ID" value="KAK8944432.1"/>
    <property type="molecule type" value="Genomic_DNA"/>
</dbReference>
<organism evidence="2 3">
    <name type="scientific">Platanthera zijinensis</name>
    <dbReference type="NCBI Taxonomy" id="2320716"/>
    <lineage>
        <taxon>Eukaryota</taxon>
        <taxon>Viridiplantae</taxon>
        <taxon>Streptophyta</taxon>
        <taxon>Embryophyta</taxon>
        <taxon>Tracheophyta</taxon>
        <taxon>Spermatophyta</taxon>
        <taxon>Magnoliopsida</taxon>
        <taxon>Liliopsida</taxon>
        <taxon>Asparagales</taxon>
        <taxon>Orchidaceae</taxon>
        <taxon>Orchidoideae</taxon>
        <taxon>Orchideae</taxon>
        <taxon>Orchidinae</taxon>
        <taxon>Platanthera</taxon>
    </lineage>
</organism>
<evidence type="ECO:0000313" key="2">
    <source>
        <dbReference type="EMBL" id="KAK8944432.1"/>
    </source>
</evidence>
<protein>
    <submittedName>
        <fullName evidence="2">Uncharacterized protein</fullName>
    </submittedName>
</protein>
<feature type="region of interest" description="Disordered" evidence="1">
    <location>
        <begin position="76"/>
        <end position="108"/>
    </location>
</feature>
<accession>A0AAP0BPL9</accession>
<feature type="compositionally biased region" description="Polar residues" evidence="1">
    <location>
        <begin position="79"/>
        <end position="96"/>
    </location>
</feature>
<evidence type="ECO:0000313" key="3">
    <source>
        <dbReference type="Proteomes" id="UP001418222"/>
    </source>
</evidence>
<keyword evidence="3" id="KW-1185">Reference proteome</keyword>
<dbReference type="Proteomes" id="UP001418222">
    <property type="component" value="Unassembled WGS sequence"/>
</dbReference>
<name>A0AAP0BPL9_9ASPA</name>